<evidence type="ECO:0000313" key="9">
    <source>
        <dbReference type="EMBL" id="KAF7185505.1"/>
    </source>
</evidence>
<dbReference type="OrthoDB" id="2595934at2759"/>
<evidence type="ECO:0000256" key="5">
    <source>
        <dbReference type="ARBA" id="ARBA00023125"/>
    </source>
</evidence>
<gene>
    <name evidence="9" type="ORF">HII31_13129</name>
</gene>
<dbReference type="InterPro" id="IPR051089">
    <property type="entry name" value="prtT"/>
</dbReference>
<keyword evidence="4" id="KW-0805">Transcription regulation</keyword>
<dbReference type="GO" id="GO:0000981">
    <property type="term" value="F:DNA-binding transcription factor activity, RNA polymerase II-specific"/>
    <property type="evidence" value="ECO:0007669"/>
    <property type="project" value="TreeGrafter"/>
</dbReference>
<feature type="region of interest" description="Disordered" evidence="8">
    <location>
        <begin position="400"/>
        <end position="420"/>
    </location>
</feature>
<evidence type="ECO:0000313" key="10">
    <source>
        <dbReference type="Proteomes" id="UP000660729"/>
    </source>
</evidence>
<keyword evidence="10" id="KW-1185">Reference proteome</keyword>
<dbReference type="GO" id="GO:0000976">
    <property type="term" value="F:transcription cis-regulatory region binding"/>
    <property type="evidence" value="ECO:0007669"/>
    <property type="project" value="TreeGrafter"/>
</dbReference>
<dbReference type="PANTHER" id="PTHR31845">
    <property type="entry name" value="FINGER DOMAIN PROTEIN, PUTATIVE-RELATED"/>
    <property type="match status" value="1"/>
</dbReference>
<accession>A0A8H6R5A0</accession>
<evidence type="ECO:0000256" key="2">
    <source>
        <dbReference type="ARBA" id="ARBA00022723"/>
    </source>
</evidence>
<keyword evidence="2" id="KW-0479">Metal-binding</keyword>
<keyword evidence="3" id="KW-0862">Zinc</keyword>
<sequence>MRAASLLVLRDAASDSQGFESAVSSHRQTIIEKGYLSASVVRQLLDLFRAHYRRWVALRENRDTEADLDFTGSPLLLCACCLIAVRHWDSLKAGETAAILFTEAKKLLQVQLLEAPQGLAFFQAVLILSLWSTTIGQKPLSIDSWLTSGFAIQHGKASDVFKDAEYSSSLESEYTSTVGKLLLWSRLCLAHLHACVSMRRKAVFGAREIDRIKKTLPPGELSNFEMRMVAELSLYWDLYENAVAAPVALPQAQAALQSWKLVWQFLFDQPRSQFLQMGFHFAQLLIFEQSLNNKSAAVRESLISEMVRLSSAILQLAMDTADERTKHLTDHIYHMISFAAVTLCRLLCKYEEQMQATQYTADHDLLIMNTASWLRTLGTQLHVGQTMGNVIDAVHRKLRPSAHNRRRDSEPENATPDTLTFPELLGVDTLDLDWDAILPDWQSLASDEIPHSAHPA</sequence>
<evidence type="ECO:0000256" key="1">
    <source>
        <dbReference type="ARBA" id="ARBA00004123"/>
    </source>
</evidence>
<organism evidence="9 10">
    <name type="scientific">Pseudocercospora fuligena</name>
    <dbReference type="NCBI Taxonomy" id="685502"/>
    <lineage>
        <taxon>Eukaryota</taxon>
        <taxon>Fungi</taxon>
        <taxon>Dikarya</taxon>
        <taxon>Ascomycota</taxon>
        <taxon>Pezizomycotina</taxon>
        <taxon>Dothideomycetes</taxon>
        <taxon>Dothideomycetidae</taxon>
        <taxon>Mycosphaerellales</taxon>
        <taxon>Mycosphaerellaceae</taxon>
        <taxon>Pseudocercospora</taxon>
    </lineage>
</organism>
<dbReference type="GO" id="GO:0005634">
    <property type="term" value="C:nucleus"/>
    <property type="evidence" value="ECO:0007669"/>
    <property type="project" value="UniProtKB-SubCell"/>
</dbReference>
<keyword evidence="7" id="KW-0539">Nucleus</keyword>
<name>A0A8H6R5A0_9PEZI</name>
<evidence type="ECO:0000256" key="7">
    <source>
        <dbReference type="ARBA" id="ARBA00023242"/>
    </source>
</evidence>
<evidence type="ECO:0000256" key="8">
    <source>
        <dbReference type="SAM" id="MobiDB-lite"/>
    </source>
</evidence>
<dbReference type="AlphaFoldDB" id="A0A8H6R5A0"/>
<dbReference type="Proteomes" id="UP000660729">
    <property type="component" value="Unassembled WGS sequence"/>
</dbReference>
<evidence type="ECO:0000256" key="6">
    <source>
        <dbReference type="ARBA" id="ARBA00023163"/>
    </source>
</evidence>
<dbReference type="CDD" id="cd12148">
    <property type="entry name" value="fungal_TF_MHR"/>
    <property type="match status" value="1"/>
</dbReference>
<comment type="caution">
    <text evidence="9">The sequence shown here is derived from an EMBL/GenBank/DDBJ whole genome shotgun (WGS) entry which is preliminary data.</text>
</comment>
<dbReference type="GO" id="GO:0046872">
    <property type="term" value="F:metal ion binding"/>
    <property type="evidence" value="ECO:0007669"/>
    <property type="project" value="UniProtKB-KW"/>
</dbReference>
<reference evidence="9" key="1">
    <citation type="submission" date="2020-04" db="EMBL/GenBank/DDBJ databases">
        <title>Draft genome resource of the tomato pathogen Pseudocercospora fuligena.</title>
        <authorList>
            <person name="Zaccaron A."/>
        </authorList>
    </citation>
    <scope>NUCLEOTIDE SEQUENCE</scope>
    <source>
        <strain evidence="9">PF001</strain>
    </source>
</reference>
<dbReference type="EMBL" id="JABCIY010000318">
    <property type="protein sequence ID" value="KAF7185505.1"/>
    <property type="molecule type" value="Genomic_DNA"/>
</dbReference>
<dbReference type="PANTHER" id="PTHR31845:SF34">
    <property type="entry name" value="TRANSCRIPTIONAL ACTIVATOR OF PROTEASES PRTT"/>
    <property type="match status" value="1"/>
</dbReference>
<protein>
    <submittedName>
        <fullName evidence="9">Putative transcriptional regulatory protein</fullName>
    </submittedName>
</protein>
<keyword evidence="6" id="KW-0804">Transcription</keyword>
<evidence type="ECO:0000256" key="4">
    <source>
        <dbReference type="ARBA" id="ARBA00023015"/>
    </source>
</evidence>
<comment type="subcellular location">
    <subcellularLocation>
        <location evidence="1">Nucleus</location>
    </subcellularLocation>
</comment>
<keyword evidence="5" id="KW-0238">DNA-binding</keyword>
<proteinExistence type="predicted"/>
<evidence type="ECO:0000256" key="3">
    <source>
        <dbReference type="ARBA" id="ARBA00022833"/>
    </source>
</evidence>